<feature type="domain" description="YdbS-like PH" evidence="2">
    <location>
        <begin position="79"/>
        <end position="148"/>
    </location>
</feature>
<dbReference type="Proteomes" id="UP000298313">
    <property type="component" value="Unassembled WGS sequence"/>
</dbReference>
<evidence type="ECO:0000313" key="4">
    <source>
        <dbReference type="Proteomes" id="UP000298313"/>
    </source>
</evidence>
<name>A0A4R9BED3_9MICO</name>
<dbReference type="PANTHER" id="PTHR37938">
    <property type="entry name" value="BLL0215 PROTEIN"/>
    <property type="match status" value="1"/>
</dbReference>
<evidence type="ECO:0000313" key="3">
    <source>
        <dbReference type="EMBL" id="TFD82020.1"/>
    </source>
</evidence>
<gene>
    <name evidence="3" type="ORF">E3T48_02965</name>
</gene>
<comment type="caution">
    <text evidence="3">The sequence shown here is derived from an EMBL/GenBank/DDBJ whole genome shotgun (WGS) entry which is preliminary data.</text>
</comment>
<keyword evidence="1" id="KW-0472">Membrane</keyword>
<dbReference type="InterPro" id="IPR005182">
    <property type="entry name" value="YdbS-like_PH"/>
</dbReference>
<keyword evidence="4" id="KW-1185">Reference proteome</keyword>
<evidence type="ECO:0000256" key="1">
    <source>
        <dbReference type="SAM" id="Phobius"/>
    </source>
</evidence>
<accession>A0A4R9BED3</accession>
<sequence>MTNTAGNGQGEAPIPVERVVAALRPHARVLFWPTVVLVAVFGATGYFYGSMPEPWQNTAVAVGAVAVVVLLWMLPLATWLNRRYTITTRRIIFRRGFFVRTRQELLHSRGYDVTVRKTWLQSLSGSGDVLINAGLEHPLVLGDVPNADLVQQVLHDLMEQSQALIGSRRVEAGLDHR</sequence>
<keyword evidence="1" id="KW-1133">Transmembrane helix</keyword>
<keyword evidence="1" id="KW-0812">Transmembrane</keyword>
<evidence type="ECO:0000259" key="2">
    <source>
        <dbReference type="Pfam" id="PF03703"/>
    </source>
</evidence>
<dbReference type="Pfam" id="PF03703">
    <property type="entry name" value="bPH_2"/>
    <property type="match status" value="1"/>
</dbReference>
<protein>
    <submittedName>
        <fullName evidence="3">PH domain-containing protein</fullName>
    </submittedName>
</protein>
<organism evidence="3 4">
    <name type="scientific">Cryobacterium fucosi</name>
    <dbReference type="NCBI Taxonomy" id="1259157"/>
    <lineage>
        <taxon>Bacteria</taxon>
        <taxon>Bacillati</taxon>
        <taxon>Actinomycetota</taxon>
        <taxon>Actinomycetes</taxon>
        <taxon>Micrococcales</taxon>
        <taxon>Microbacteriaceae</taxon>
        <taxon>Cryobacterium</taxon>
    </lineage>
</organism>
<proteinExistence type="predicted"/>
<feature type="transmembrane region" description="Helical" evidence="1">
    <location>
        <begin position="29"/>
        <end position="48"/>
    </location>
</feature>
<dbReference type="EMBL" id="SOHH01000029">
    <property type="protein sequence ID" value="TFD82020.1"/>
    <property type="molecule type" value="Genomic_DNA"/>
</dbReference>
<feature type="transmembrane region" description="Helical" evidence="1">
    <location>
        <begin position="60"/>
        <end position="80"/>
    </location>
</feature>
<dbReference type="OrthoDB" id="4990503at2"/>
<dbReference type="RefSeq" id="WP_134522373.1">
    <property type="nucleotide sequence ID" value="NZ_SOHH01000029.1"/>
</dbReference>
<dbReference type="PANTHER" id="PTHR37938:SF1">
    <property type="entry name" value="BLL0215 PROTEIN"/>
    <property type="match status" value="1"/>
</dbReference>
<dbReference type="AlphaFoldDB" id="A0A4R9BED3"/>
<reference evidence="3 4" key="1">
    <citation type="submission" date="2019-03" db="EMBL/GenBank/DDBJ databases">
        <title>Genomics of glacier-inhabiting Cryobacterium strains.</title>
        <authorList>
            <person name="Liu Q."/>
            <person name="Xin Y.-H."/>
        </authorList>
    </citation>
    <scope>NUCLEOTIDE SEQUENCE [LARGE SCALE GENOMIC DNA]</scope>
    <source>
        <strain evidence="3 4">Hh4</strain>
    </source>
</reference>